<reference evidence="2" key="1">
    <citation type="submission" date="2021-01" db="EMBL/GenBank/DDBJ databases">
        <title>Whole genome shotgun sequence of Planobispora takensis NBRC 109077.</title>
        <authorList>
            <person name="Komaki H."/>
            <person name="Tamura T."/>
        </authorList>
    </citation>
    <scope>NUCLEOTIDE SEQUENCE</scope>
    <source>
        <strain evidence="2">NBRC 109077</strain>
    </source>
</reference>
<dbReference type="Proteomes" id="UP000634476">
    <property type="component" value="Unassembled WGS sequence"/>
</dbReference>
<dbReference type="AlphaFoldDB" id="A0A8J3WY62"/>
<dbReference type="Gene3D" id="3.30.750.24">
    <property type="entry name" value="STAS domain"/>
    <property type="match status" value="1"/>
</dbReference>
<keyword evidence="3" id="KW-1185">Reference proteome</keyword>
<sequence length="89" mass="9611">MHLIGELDLTTCDLLVTALSQAARPDRDLVIDCTRLDFIDAAGIAGLVRAARMIGHGQLRLTNMHAALAEIIDLLDLPATVPNLRHDST</sequence>
<dbReference type="EMBL" id="BOOK01000071">
    <property type="protein sequence ID" value="GII05573.1"/>
    <property type="molecule type" value="Genomic_DNA"/>
</dbReference>
<evidence type="ECO:0000259" key="1">
    <source>
        <dbReference type="PROSITE" id="PS50801"/>
    </source>
</evidence>
<dbReference type="RefSeq" id="WP_203879777.1">
    <property type="nucleotide sequence ID" value="NZ_BOOK01000071.1"/>
</dbReference>
<dbReference type="InterPro" id="IPR002645">
    <property type="entry name" value="STAS_dom"/>
</dbReference>
<accession>A0A8J3WY62</accession>
<dbReference type="InterPro" id="IPR058548">
    <property type="entry name" value="MlaB-like_STAS"/>
</dbReference>
<gene>
    <name evidence="2" type="ORF">Pta02_75810</name>
</gene>
<evidence type="ECO:0000313" key="3">
    <source>
        <dbReference type="Proteomes" id="UP000634476"/>
    </source>
</evidence>
<dbReference type="InterPro" id="IPR036513">
    <property type="entry name" value="STAS_dom_sf"/>
</dbReference>
<organism evidence="2 3">
    <name type="scientific">Planobispora takensis</name>
    <dbReference type="NCBI Taxonomy" id="1367882"/>
    <lineage>
        <taxon>Bacteria</taxon>
        <taxon>Bacillati</taxon>
        <taxon>Actinomycetota</taxon>
        <taxon>Actinomycetes</taxon>
        <taxon>Streptosporangiales</taxon>
        <taxon>Streptosporangiaceae</taxon>
        <taxon>Planobispora</taxon>
    </lineage>
</organism>
<dbReference type="Pfam" id="PF13466">
    <property type="entry name" value="STAS_2"/>
    <property type="match status" value="1"/>
</dbReference>
<comment type="caution">
    <text evidence="2">The sequence shown here is derived from an EMBL/GenBank/DDBJ whole genome shotgun (WGS) entry which is preliminary data.</text>
</comment>
<protein>
    <recommendedName>
        <fullName evidence="1">STAS domain-containing protein</fullName>
    </recommendedName>
</protein>
<dbReference type="CDD" id="cd07043">
    <property type="entry name" value="STAS_anti-anti-sigma_factors"/>
    <property type="match status" value="1"/>
</dbReference>
<dbReference type="SUPFAM" id="SSF52091">
    <property type="entry name" value="SpoIIaa-like"/>
    <property type="match status" value="1"/>
</dbReference>
<name>A0A8J3WY62_9ACTN</name>
<evidence type="ECO:0000313" key="2">
    <source>
        <dbReference type="EMBL" id="GII05573.1"/>
    </source>
</evidence>
<dbReference type="PROSITE" id="PS50801">
    <property type="entry name" value="STAS"/>
    <property type="match status" value="1"/>
</dbReference>
<proteinExistence type="predicted"/>
<feature type="domain" description="STAS" evidence="1">
    <location>
        <begin position="1"/>
        <end position="89"/>
    </location>
</feature>